<dbReference type="InterPro" id="IPR019349">
    <property type="entry name" value="Ribosomal_mS35_mit"/>
</dbReference>
<dbReference type="PANTHER" id="PTHR13490">
    <property type="entry name" value="MITOCHONDRIAL 28S RIBOSOMAL PROTEIN S28"/>
    <property type="match status" value="1"/>
</dbReference>
<dbReference type="PANTHER" id="PTHR13490:SF0">
    <property type="entry name" value="SMALL RIBOSOMAL SUBUNIT PROTEIN MS35"/>
    <property type="match status" value="1"/>
</dbReference>
<accession>A0A2A3E4N6</accession>
<dbReference type="Pfam" id="PF10213">
    <property type="entry name" value="MRP-S28"/>
    <property type="match status" value="1"/>
</dbReference>
<name>A0A2A3E4N6_APICC</name>
<sequence>MLSLIQRYKAKKPLLSFFTTNINDDIKFRVLQIMPEENKLKKRSQNDITNVTSKEILPFNKNWQTIWPAARTFHPDIVPLPLQQGYKNTKGLHPNKYANAELMKIPNFLHLTPPVIKKHCQALKKFCTKWPEDLKTDEACIKHFPIEIISSDYCYSSPTIREPLARIVSLKVKLSSLHLDVHAKDKILRLLGNRYNPQTDIITITADRCPIRKQNLDYVKYLLTALFHIAWVNLLFKRVEPWETEKSEEDMEYYDWNKNKSKESLIFTYNWPKIPIDFNYENIPHATEYKTAVSDLINKEENQFSIDKYKQAVKNVLNLKFHENVK</sequence>
<dbReference type="GO" id="GO:0003735">
    <property type="term" value="F:structural constituent of ribosome"/>
    <property type="evidence" value="ECO:0007669"/>
    <property type="project" value="InterPro"/>
</dbReference>
<dbReference type="GO" id="GO:0032543">
    <property type="term" value="P:mitochondrial translation"/>
    <property type="evidence" value="ECO:0007669"/>
    <property type="project" value="InterPro"/>
</dbReference>
<proteinExistence type="predicted"/>
<reference evidence="2 3" key="1">
    <citation type="submission" date="2014-07" db="EMBL/GenBank/DDBJ databases">
        <title>Genomic and transcriptomic analysis on Apis cerana provide comprehensive insights into honey bee biology.</title>
        <authorList>
            <person name="Diao Q."/>
            <person name="Sun L."/>
            <person name="Zheng H."/>
            <person name="Zheng H."/>
            <person name="Xu S."/>
            <person name="Wang S."/>
            <person name="Zeng Z."/>
            <person name="Hu F."/>
            <person name="Su S."/>
            <person name="Wu J."/>
        </authorList>
    </citation>
    <scope>NUCLEOTIDE SEQUENCE [LARGE SCALE GENOMIC DNA]</scope>
    <source>
        <tissue evidence="2">Pupae without intestine</tissue>
    </source>
</reference>
<dbReference type="AlphaFoldDB" id="A0A2A3E4N6"/>
<evidence type="ECO:0000259" key="1">
    <source>
        <dbReference type="Pfam" id="PF10213"/>
    </source>
</evidence>
<dbReference type="Proteomes" id="UP000242457">
    <property type="component" value="Unassembled WGS sequence"/>
</dbReference>
<dbReference type="GO" id="GO:0005763">
    <property type="term" value="C:mitochondrial small ribosomal subunit"/>
    <property type="evidence" value="ECO:0007669"/>
    <property type="project" value="TreeGrafter"/>
</dbReference>
<dbReference type="OrthoDB" id="283424at2759"/>
<keyword evidence="3" id="KW-1185">Reference proteome</keyword>
<protein>
    <submittedName>
        <fullName evidence="2">28S ribosomal protein S35</fullName>
    </submittedName>
</protein>
<keyword evidence="2" id="KW-0689">Ribosomal protein</keyword>
<evidence type="ECO:0000313" key="3">
    <source>
        <dbReference type="Proteomes" id="UP000242457"/>
    </source>
</evidence>
<organism evidence="2 3">
    <name type="scientific">Apis cerana cerana</name>
    <name type="common">Oriental honeybee</name>
    <dbReference type="NCBI Taxonomy" id="94128"/>
    <lineage>
        <taxon>Eukaryota</taxon>
        <taxon>Metazoa</taxon>
        <taxon>Ecdysozoa</taxon>
        <taxon>Arthropoda</taxon>
        <taxon>Hexapoda</taxon>
        <taxon>Insecta</taxon>
        <taxon>Pterygota</taxon>
        <taxon>Neoptera</taxon>
        <taxon>Endopterygota</taxon>
        <taxon>Hymenoptera</taxon>
        <taxon>Apocrita</taxon>
        <taxon>Aculeata</taxon>
        <taxon>Apoidea</taxon>
        <taxon>Anthophila</taxon>
        <taxon>Apidae</taxon>
        <taxon>Apis</taxon>
    </lineage>
</organism>
<dbReference type="EMBL" id="KZ288403">
    <property type="protein sequence ID" value="PBC26226.1"/>
    <property type="molecule type" value="Genomic_DNA"/>
</dbReference>
<keyword evidence="2" id="KW-0687">Ribonucleoprotein</keyword>
<dbReference type="STRING" id="94128.A0A2A3E4N6"/>
<gene>
    <name evidence="2" type="ORF">APICC_01433</name>
</gene>
<dbReference type="InterPro" id="IPR039848">
    <property type="entry name" value="Ribosomal_mS35_mt"/>
</dbReference>
<evidence type="ECO:0000313" key="2">
    <source>
        <dbReference type="EMBL" id="PBC26226.1"/>
    </source>
</evidence>
<feature type="domain" description="Small ribosomal subunit protein mS35 mitochondrial conserved" evidence="1">
    <location>
        <begin position="162"/>
        <end position="229"/>
    </location>
</feature>